<dbReference type="Pfam" id="PF01381">
    <property type="entry name" value="HTH_3"/>
    <property type="match status" value="1"/>
</dbReference>
<comment type="caution">
    <text evidence="2">The sequence shown here is derived from an EMBL/GenBank/DDBJ whole genome shotgun (WGS) entry which is preliminary data.</text>
</comment>
<sequence length="68" mass="7633">MKFEREKQGLTQAALARVAWLNSSELSKMERGRTVPYEEQARRIAAALRWEGPLEELFAPIDAGEASA</sequence>
<reference evidence="2" key="1">
    <citation type="submission" date="2023-06" db="EMBL/GenBank/DDBJ databases">
        <title>Identification and characterization of horizontal gene transfer across gut microbiota members of farm animals based on homology search.</title>
        <authorList>
            <person name="Schwarzerova J."/>
            <person name="Nykrynova M."/>
            <person name="Jureckova K."/>
            <person name="Cejkova D."/>
            <person name="Rychlik I."/>
        </authorList>
    </citation>
    <scope>NUCLEOTIDE SEQUENCE</scope>
    <source>
        <strain evidence="2">153_Feed</strain>
    </source>
</reference>
<dbReference type="EMBL" id="JAUDEA010000025">
    <property type="protein sequence ID" value="MDM8271932.1"/>
    <property type="molecule type" value="Genomic_DNA"/>
</dbReference>
<dbReference type="CDD" id="cd00093">
    <property type="entry name" value="HTH_XRE"/>
    <property type="match status" value="1"/>
</dbReference>
<organism evidence="2 3">
    <name type="scientific">Thermophilibacter provencensis</name>
    <dbReference type="NCBI Taxonomy" id="1852386"/>
    <lineage>
        <taxon>Bacteria</taxon>
        <taxon>Bacillati</taxon>
        <taxon>Actinomycetota</taxon>
        <taxon>Coriobacteriia</taxon>
        <taxon>Coriobacteriales</taxon>
        <taxon>Atopobiaceae</taxon>
        <taxon>Thermophilibacter</taxon>
    </lineage>
</organism>
<feature type="domain" description="HTH cro/C1-type" evidence="1">
    <location>
        <begin position="1"/>
        <end position="57"/>
    </location>
</feature>
<accession>A0ABT7V5Q2</accession>
<evidence type="ECO:0000313" key="3">
    <source>
        <dbReference type="Proteomes" id="UP001529256"/>
    </source>
</evidence>
<dbReference type="InterPro" id="IPR010982">
    <property type="entry name" value="Lambda_DNA-bd_dom_sf"/>
</dbReference>
<protein>
    <submittedName>
        <fullName evidence="2">Helix-turn-helix transcriptional regulator</fullName>
    </submittedName>
</protein>
<proteinExistence type="predicted"/>
<evidence type="ECO:0000313" key="2">
    <source>
        <dbReference type="EMBL" id="MDM8271932.1"/>
    </source>
</evidence>
<dbReference type="SUPFAM" id="SSF47413">
    <property type="entry name" value="lambda repressor-like DNA-binding domains"/>
    <property type="match status" value="1"/>
</dbReference>
<gene>
    <name evidence="2" type="ORF">QUW25_09670</name>
</gene>
<evidence type="ECO:0000259" key="1">
    <source>
        <dbReference type="PROSITE" id="PS50943"/>
    </source>
</evidence>
<name>A0ABT7V5Q2_9ACTN</name>
<dbReference type="RefSeq" id="WP_289512007.1">
    <property type="nucleotide sequence ID" value="NZ_JAUDEA010000025.1"/>
</dbReference>
<dbReference type="PROSITE" id="PS50943">
    <property type="entry name" value="HTH_CROC1"/>
    <property type="match status" value="1"/>
</dbReference>
<dbReference type="InterPro" id="IPR001387">
    <property type="entry name" value="Cro/C1-type_HTH"/>
</dbReference>
<keyword evidence="3" id="KW-1185">Reference proteome</keyword>
<reference evidence="2" key="2">
    <citation type="submission" date="2023-06" db="EMBL/GenBank/DDBJ databases">
        <authorList>
            <person name="Zeman M."/>
            <person name="Kubasova T."/>
            <person name="Jahodarova E."/>
            <person name="Nykrynova M."/>
            <person name="Rychlik I."/>
        </authorList>
    </citation>
    <scope>NUCLEOTIDE SEQUENCE</scope>
    <source>
        <strain evidence="2">153_Feed</strain>
    </source>
</reference>
<dbReference type="Gene3D" id="1.10.260.40">
    <property type="entry name" value="lambda repressor-like DNA-binding domains"/>
    <property type="match status" value="1"/>
</dbReference>
<dbReference type="Proteomes" id="UP001529256">
    <property type="component" value="Unassembled WGS sequence"/>
</dbReference>